<accession>A0ABM2BII0</accession>
<dbReference type="InterPro" id="IPR012678">
    <property type="entry name" value="Ribosomal_uL23/eL15/eS24_sf"/>
</dbReference>
<feature type="transit peptide" description="Chloroplast" evidence="5">
    <location>
        <begin position="1"/>
        <end position="76"/>
    </location>
</feature>
<dbReference type="Pfam" id="PF00276">
    <property type="entry name" value="Ribosomal_L23"/>
    <property type="match status" value="1"/>
</dbReference>
<evidence type="ECO:0000313" key="5">
    <source>
        <dbReference type="RefSeq" id="NP_001413290.1"/>
    </source>
</evidence>
<feature type="chain" id="PRO_5044507658" description="Large ribosomal subunit protein uL23c" evidence="5">
    <location>
        <begin position="77"/>
        <end position="198"/>
    </location>
</feature>
<evidence type="ECO:0000256" key="1">
    <source>
        <dbReference type="ARBA" id="ARBA00006700"/>
    </source>
</evidence>
<evidence type="ECO:0000256" key="2">
    <source>
        <dbReference type="ARBA" id="ARBA00022980"/>
    </source>
</evidence>
<dbReference type="GeneID" id="110785288"/>
<dbReference type="HAMAP" id="MF_01369_A">
    <property type="entry name" value="Ribosomal_uL23_A"/>
    <property type="match status" value="1"/>
</dbReference>
<keyword evidence="3" id="KW-0687">Ribonucleoprotein</keyword>
<dbReference type="NCBIfam" id="NF011118">
    <property type="entry name" value="PRK14548.1"/>
    <property type="match status" value="1"/>
</dbReference>
<comment type="similarity">
    <text evidence="1">Belongs to the universal ribosomal protein uL23 family.</text>
</comment>
<proteinExistence type="inferred from homology"/>
<dbReference type="InterPro" id="IPR013025">
    <property type="entry name" value="Ribosomal_uL23-like"/>
</dbReference>
<dbReference type="SUPFAM" id="SSF54189">
    <property type="entry name" value="Ribosomal proteins S24e, L23 and L15e"/>
    <property type="match status" value="1"/>
</dbReference>
<protein>
    <submittedName>
        <fullName evidence="5">Large ribosomal subunit protein uL23c</fullName>
    </submittedName>
</protein>
<keyword evidence="2" id="KW-0689">Ribosomal protein</keyword>
<organism evidence="4 5">
    <name type="scientific">Spinacia oleracea</name>
    <name type="common">Spinach</name>
    <dbReference type="NCBI Taxonomy" id="3562"/>
    <lineage>
        <taxon>Eukaryota</taxon>
        <taxon>Viridiplantae</taxon>
        <taxon>Streptophyta</taxon>
        <taxon>Embryophyta</taxon>
        <taxon>Tracheophyta</taxon>
        <taxon>Spermatophyta</taxon>
        <taxon>Magnoliopsida</taxon>
        <taxon>eudicotyledons</taxon>
        <taxon>Gunneridae</taxon>
        <taxon>Pentapetalae</taxon>
        <taxon>Caryophyllales</taxon>
        <taxon>Chenopodiaceae</taxon>
        <taxon>Chenopodioideae</taxon>
        <taxon>Anserineae</taxon>
        <taxon>Spinacia</taxon>
    </lineage>
</organism>
<reference evidence="5" key="2">
    <citation type="submission" date="2025-08" db="UniProtKB">
        <authorList>
            <consortium name="RefSeq"/>
        </authorList>
    </citation>
    <scope>IDENTIFICATION</scope>
</reference>
<dbReference type="RefSeq" id="NP_001413290.1">
    <property type="nucleotide sequence ID" value="NM_001426361.1"/>
</dbReference>
<dbReference type="Proteomes" id="UP000813463">
    <property type="component" value="Chromosome 2"/>
</dbReference>
<keyword evidence="4" id="KW-1185">Reference proteome</keyword>
<reference evidence="4" key="1">
    <citation type="journal article" date="2021" name="Nat. Commun.">
        <title>Genomic analyses provide insights into spinach domestication and the genetic basis of agronomic traits.</title>
        <authorList>
            <person name="Cai X."/>
            <person name="Sun X."/>
            <person name="Xu C."/>
            <person name="Sun H."/>
            <person name="Wang X."/>
            <person name="Ge C."/>
            <person name="Zhang Z."/>
            <person name="Wang Q."/>
            <person name="Fei Z."/>
            <person name="Jiao C."/>
            <person name="Wang Q."/>
        </authorList>
    </citation>
    <scope>NUCLEOTIDE SEQUENCE [LARGE SCALE GENOMIC DNA]</scope>
    <source>
        <strain evidence="4">cv. Varoflay</strain>
    </source>
</reference>
<dbReference type="Gene3D" id="3.30.70.330">
    <property type="match status" value="1"/>
</dbReference>
<evidence type="ECO:0000256" key="3">
    <source>
        <dbReference type="ARBA" id="ARBA00023274"/>
    </source>
</evidence>
<evidence type="ECO:0000313" key="4">
    <source>
        <dbReference type="Proteomes" id="UP000813463"/>
    </source>
</evidence>
<sequence length="198" mass="21786" precursor="true">MATTAPNLHSLSSSFAFSNPSSNVSATSFTFQIPNKKAQISCISSKKLHTQKSFNFHDAVTPMNKPSFGRDLMVAQATEAVAPTTEEAATSQPKTSKKAKKLKYPRRVLDVYQILQSPIITEAAIKNIADENSLLFTVDVRADKKMIREAISNFFGVKVRKVNTLIRPDGTKKAYIMLNKEYNASELAKKIGIFPGGN</sequence>
<gene>
    <name evidence="5" type="primary">LOC110785288</name>
    <name evidence="5" type="synonym">PRPL23</name>
    <name evidence="5" type="synonym">rp123</name>
    <name evidence="5" type="synonym">RPL23</name>
</gene>
<name>A0ABM2BII0_SPIOL</name>
<dbReference type="InterPro" id="IPR012677">
    <property type="entry name" value="Nucleotide-bd_a/b_plait_sf"/>
</dbReference>
<dbReference type="PANTHER" id="PTHR11620">
    <property type="entry name" value="60S RIBOSOMAL PROTEIN L23A"/>
    <property type="match status" value="1"/>
</dbReference>
<keyword evidence="5" id="KW-0809">Transit peptide</keyword>